<dbReference type="InterPro" id="IPR011001">
    <property type="entry name" value="Saposin-like"/>
</dbReference>
<keyword evidence="1" id="KW-1015">Disulfide bond</keyword>
<dbReference type="SMART" id="SM00741">
    <property type="entry name" value="SapB"/>
    <property type="match status" value="2"/>
</dbReference>
<evidence type="ECO:0000256" key="3">
    <source>
        <dbReference type="SAM" id="SignalP"/>
    </source>
</evidence>
<name>A0A6P5A025_BRABE</name>
<evidence type="ECO:0000256" key="1">
    <source>
        <dbReference type="ARBA" id="ARBA00023157"/>
    </source>
</evidence>
<reference evidence="6" key="1">
    <citation type="submission" date="2025-08" db="UniProtKB">
        <authorList>
            <consortium name="RefSeq"/>
        </authorList>
    </citation>
    <scope>IDENTIFICATION</scope>
    <source>
        <tissue evidence="6">Gonad</tissue>
    </source>
</reference>
<dbReference type="PANTHER" id="PTHR11480:SF3">
    <property type="entry name" value="BCDNA.GH08312"/>
    <property type="match status" value="1"/>
</dbReference>
<sequence>MYRWSVICVFLCVLGHYASAQAQHKEISKQAFSIHTNEVQDLKQCLECLSLGEAVRAELAKSDTQQLIMKLLEKACMLLPAAESSQCLSTLDNVGPMFMAYLIEKLEPSAVCKDLGICDAAGSALAKKHSNNFKGSNVTIECHLCEMLVSAVKDEVDSYQWYIKGFMDDFCARLPVIVQTECQTMVDEKYPDVMKMLDQILDPQVACTFLKACQ</sequence>
<feature type="chain" id="PRO_5028199376" evidence="3">
    <location>
        <begin position="23"/>
        <end position="214"/>
    </location>
</feature>
<gene>
    <name evidence="6" type="primary">LOC109479137</name>
</gene>
<feature type="domain" description="Saposin B-type" evidence="4">
    <location>
        <begin position="138"/>
        <end position="214"/>
    </location>
</feature>
<proteinExistence type="predicted"/>
<dbReference type="GeneID" id="109479137"/>
<dbReference type="PROSITE" id="PS50015">
    <property type="entry name" value="SAP_B"/>
    <property type="match status" value="2"/>
</dbReference>
<evidence type="ECO:0000313" key="6">
    <source>
        <dbReference type="RefSeq" id="XP_019636567.1"/>
    </source>
</evidence>
<evidence type="ECO:0000256" key="2">
    <source>
        <dbReference type="ARBA" id="ARBA00023180"/>
    </source>
</evidence>
<keyword evidence="3" id="KW-0732">Signal</keyword>
<dbReference type="AlphaFoldDB" id="A0A6P5A025"/>
<dbReference type="InterPro" id="IPR008138">
    <property type="entry name" value="SapB_2"/>
</dbReference>
<feature type="domain" description="Saposin B-type" evidence="4">
    <location>
        <begin position="41"/>
        <end position="122"/>
    </location>
</feature>
<dbReference type="Proteomes" id="UP000515135">
    <property type="component" value="Unplaced"/>
</dbReference>
<dbReference type="InterPro" id="IPR008139">
    <property type="entry name" value="SaposinB_dom"/>
</dbReference>
<keyword evidence="2" id="KW-0325">Glycoprotein</keyword>
<dbReference type="InterPro" id="IPR051428">
    <property type="entry name" value="Sphingo_Act-Surfact_Prot"/>
</dbReference>
<accession>A0A6P5A025</accession>
<feature type="signal peptide" evidence="3">
    <location>
        <begin position="1"/>
        <end position="22"/>
    </location>
</feature>
<dbReference type="OrthoDB" id="69496at2759"/>
<dbReference type="RefSeq" id="XP_019636567.1">
    <property type="nucleotide sequence ID" value="XM_019781008.1"/>
</dbReference>
<dbReference type="Gene3D" id="1.10.225.10">
    <property type="entry name" value="Saposin-like"/>
    <property type="match status" value="2"/>
</dbReference>
<dbReference type="PANTHER" id="PTHR11480">
    <property type="entry name" value="SAPOSIN-RELATED"/>
    <property type="match status" value="1"/>
</dbReference>
<protein>
    <submittedName>
        <fullName evidence="6">Prosaposin-like</fullName>
    </submittedName>
</protein>
<evidence type="ECO:0000313" key="5">
    <source>
        <dbReference type="Proteomes" id="UP000515135"/>
    </source>
</evidence>
<dbReference type="KEGG" id="bbel:109479137"/>
<organism evidence="5 6">
    <name type="scientific">Branchiostoma belcheri</name>
    <name type="common">Amphioxus</name>
    <dbReference type="NCBI Taxonomy" id="7741"/>
    <lineage>
        <taxon>Eukaryota</taxon>
        <taxon>Metazoa</taxon>
        <taxon>Chordata</taxon>
        <taxon>Cephalochordata</taxon>
        <taxon>Leptocardii</taxon>
        <taxon>Amphioxiformes</taxon>
        <taxon>Branchiostomatidae</taxon>
        <taxon>Branchiostoma</taxon>
    </lineage>
</organism>
<dbReference type="SUPFAM" id="SSF47862">
    <property type="entry name" value="Saposin"/>
    <property type="match status" value="2"/>
</dbReference>
<keyword evidence="5" id="KW-1185">Reference proteome</keyword>
<dbReference type="Pfam" id="PF03489">
    <property type="entry name" value="SapB_2"/>
    <property type="match status" value="2"/>
</dbReference>
<evidence type="ECO:0000259" key="4">
    <source>
        <dbReference type="PROSITE" id="PS50015"/>
    </source>
</evidence>